<dbReference type="SMART" id="SM00422">
    <property type="entry name" value="HTH_MERR"/>
    <property type="match status" value="1"/>
</dbReference>
<evidence type="ECO:0000256" key="1">
    <source>
        <dbReference type="ARBA" id="ARBA00023125"/>
    </source>
</evidence>
<gene>
    <name evidence="3" type="ORF">LZC95_06435</name>
</gene>
<name>A0ABZ2KCY7_9BACT</name>
<dbReference type="InterPro" id="IPR000551">
    <property type="entry name" value="MerR-type_HTH_dom"/>
</dbReference>
<dbReference type="Proteomes" id="UP001379533">
    <property type="component" value="Chromosome"/>
</dbReference>
<evidence type="ECO:0000313" key="3">
    <source>
        <dbReference type="EMBL" id="WXA96476.1"/>
    </source>
</evidence>
<dbReference type="InterPro" id="IPR047057">
    <property type="entry name" value="MerR_fam"/>
</dbReference>
<proteinExistence type="predicted"/>
<dbReference type="Pfam" id="PF13411">
    <property type="entry name" value="MerR_1"/>
    <property type="match status" value="1"/>
</dbReference>
<dbReference type="Gene3D" id="1.10.1660.10">
    <property type="match status" value="1"/>
</dbReference>
<dbReference type="SUPFAM" id="SSF46955">
    <property type="entry name" value="Putative DNA-binding domain"/>
    <property type="match status" value="1"/>
</dbReference>
<dbReference type="InterPro" id="IPR009061">
    <property type="entry name" value="DNA-bd_dom_put_sf"/>
</dbReference>
<keyword evidence="1" id="KW-0238">DNA-binding</keyword>
<feature type="domain" description="HTH merR-type" evidence="2">
    <location>
        <begin position="12"/>
        <end position="80"/>
    </location>
</feature>
<evidence type="ECO:0000313" key="4">
    <source>
        <dbReference type="Proteomes" id="UP001379533"/>
    </source>
</evidence>
<dbReference type="EMBL" id="CP089982">
    <property type="protein sequence ID" value="WXA96476.1"/>
    <property type="molecule type" value="Genomic_DNA"/>
</dbReference>
<sequence length="252" mass="27975">MTEPNPTTEPPAYTIDELAALTRVPSRTIRFYQSRGALMAPEIRGRVAYYGPAHIERLKLIAQLQDRGLRVDAIRDFVKTIERGELDLAEWLGIERQMQAPWAHDQPRTVTEAELYELAGSQRAGLIADLCRVGIVERRGDVYLVASPALLSVAMRLEGVGIDLDTAGGASAILRKHLGRAVNDLVDYFVSRAKDGHVDASNPEKLFEAFRISGIESVRLLFGREMEQALRKLLASGKITTLSVRAKKRKKG</sequence>
<protein>
    <submittedName>
        <fullName evidence="3">MerR family transcriptional regulator</fullName>
    </submittedName>
</protein>
<organism evidence="3 4">
    <name type="scientific">Pendulispora brunnea</name>
    <dbReference type="NCBI Taxonomy" id="2905690"/>
    <lineage>
        <taxon>Bacteria</taxon>
        <taxon>Pseudomonadati</taxon>
        <taxon>Myxococcota</taxon>
        <taxon>Myxococcia</taxon>
        <taxon>Myxococcales</taxon>
        <taxon>Sorangiineae</taxon>
        <taxon>Pendulisporaceae</taxon>
        <taxon>Pendulispora</taxon>
    </lineage>
</organism>
<dbReference type="PANTHER" id="PTHR30204">
    <property type="entry name" value="REDOX-CYCLING DRUG-SENSING TRANSCRIPTIONAL ACTIVATOR SOXR"/>
    <property type="match status" value="1"/>
</dbReference>
<accession>A0ABZ2KCY7</accession>
<evidence type="ECO:0000259" key="2">
    <source>
        <dbReference type="PROSITE" id="PS50937"/>
    </source>
</evidence>
<dbReference type="PANTHER" id="PTHR30204:SF93">
    <property type="entry name" value="HTH MERR-TYPE DOMAIN-CONTAINING PROTEIN"/>
    <property type="match status" value="1"/>
</dbReference>
<dbReference type="RefSeq" id="WP_394847091.1">
    <property type="nucleotide sequence ID" value="NZ_CP089982.1"/>
</dbReference>
<dbReference type="PROSITE" id="PS50937">
    <property type="entry name" value="HTH_MERR_2"/>
    <property type="match status" value="1"/>
</dbReference>
<reference evidence="3 4" key="1">
    <citation type="submission" date="2021-12" db="EMBL/GenBank/DDBJ databases">
        <title>Discovery of the Pendulisporaceae a myxobacterial family with distinct sporulation behavior and unique specialized metabolism.</title>
        <authorList>
            <person name="Garcia R."/>
            <person name="Popoff A."/>
            <person name="Bader C.D."/>
            <person name="Loehr J."/>
            <person name="Walesch S."/>
            <person name="Walt C."/>
            <person name="Boldt J."/>
            <person name="Bunk B."/>
            <person name="Haeckl F.J.F.P.J."/>
            <person name="Gunesch A.P."/>
            <person name="Birkelbach J."/>
            <person name="Nuebel U."/>
            <person name="Pietschmann T."/>
            <person name="Bach T."/>
            <person name="Mueller R."/>
        </authorList>
    </citation>
    <scope>NUCLEOTIDE SEQUENCE [LARGE SCALE GENOMIC DNA]</scope>
    <source>
        <strain evidence="3 4">MSr12523</strain>
    </source>
</reference>
<keyword evidence="4" id="KW-1185">Reference proteome</keyword>